<proteinExistence type="predicted"/>
<dbReference type="AlphaFoldDB" id="A0AAD6G8C5"/>
<evidence type="ECO:0000256" key="3">
    <source>
        <dbReference type="ARBA" id="ARBA00023163"/>
    </source>
</evidence>
<protein>
    <submittedName>
        <fullName evidence="6">Fungal-specific transcription factor domain protein</fullName>
    </submittedName>
</protein>
<name>A0AAD6G8C5_9EURO</name>
<evidence type="ECO:0000256" key="2">
    <source>
        <dbReference type="ARBA" id="ARBA00023015"/>
    </source>
</evidence>
<keyword evidence="2" id="KW-0805">Transcription regulation</keyword>
<evidence type="ECO:0000256" key="5">
    <source>
        <dbReference type="SAM" id="MobiDB-lite"/>
    </source>
</evidence>
<reference evidence="6" key="2">
    <citation type="journal article" date="2023" name="IMA Fungus">
        <title>Comparative genomic study of the Penicillium genus elucidates a diverse pangenome and 15 lateral gene transfer events.</title>
        <authorList>
            <person name="Petersen C."/>
            <person name="Sorensen T."/>
            <person name="Nielsen M.R."/>
            <person name="Sondergaard T.E."/>
            <person name="Sorensen J.L."/>
            <person name="Fitzpatrick D.A."/>
            <person name="Frisvad J.C."/>
            <person name="Nielsen K.L."/>
        </authorList>
    </citation>
    <scope>NUCLEOTIDE SEQUENCE</scope>
    <source>
        <strain evidence="6">IBT 16125</strain>
    </source>
</reference>
<dbReference type="CDD" id="cd12148">
    <property type="entry name" value="fungal_TF_MHR"/>
    <property type="match status" value="1"/>
</dbReference>
<gene>
    <name evidence="6" type="ORF">N7458_000490</name>
</gene>
<comment type="subcellular location">
    <subcellularLocation>
        <location evidence="1">Nucleus</location>
    </subcellularLocation>
</comment>
<dbReference type="RefSeq" id="XP_056771651.1">
    <property type="nucleotide sequence ID" value="XM_056903884.1"/>
</dbReference>
<dbReference type="EMBL" id="JAPVEA010000001">
    <property type="protein sequence ID" value="KAJ5464804.1"/>
    <property type="molecule type" value="Genomic_DNA"/>
</dbReference>
<dbReference type="Proteomes" id="UP001213681">
    <property type="component" value="Unassembled WGS sequence"/>
</dbReference>
<dbReference type="InterPro" id="IPR050613">
    <property type="entry name" value="Sec_Metabolite_Reg"/>
</dbReference>
<feature type="region of interest" description="Disordered" evidence="5">
    <location>
        <begin position="1"/>
        <end position="34"/>
    </location>
</feature>
<evidence type="ECO:0000256" key="1">
    <source>
        <dbReference type="ARBA" id="ARBA00004123"/>
    </source>
</evidence>
<sequence length="196" mass="21860">MRLGERTGGMYRPRIVDEHQTETEPQLATPSLPASSPDMYLKPGPSFTAPSTGLLLGSVPPHEPLERFILPRRIIETLLNWYWIAVHPVARVLNRPEFEERYKTLWNFIDHGHEVPPSLAAIVCAILSSAVVSMSNTDVQDSCYTSRQELKSHLQLGTNAALSKAQLLKSSRVETLQAFVAYSHSSIQALEMLTVP</sequence>
<keyword evidence="4" id="KW-0539">Nucleus</keyword>
<dbReference type="GeneID" id="81594127"/>
<dbReference type="PANTHER" id="PTHR31001:SF40">
    <property type="entry name" value="ZN(II)2CYS6 TRANSCRIPTION FACTOR (EUROFUNG)"/>
    <property type="match status" value="1"/>
</dbReference>
<evidence type="ECO:0000313" key="7">
    <source>
        <dbReference type="Proteomes" id="UP001213681"/>
    </source>
</evidence>
<dbReference type="GO" id="GO:0005634">
    <property type="term" value="C:nucleus"/>
    <property type="evidence" value="ECO:0007669"/>
    <property type="project" value="UniProtKB-SubCell"/>
</dbReference>
<accession>A0AAD6G8C5</accession>
<comment type="caution">
    <text evidence="6">The sequence shown here is derived from an EMBL/GenBank/DDBJ whole genome shotgun (WGS) entry which is preliminary data.</text>
</comment>
<feature type="compositionally biased region" description="Polar residues" evidence="5">
    <location>
        <begin position="23"/>
        <end position="34"/>
    </location>
</feature>
<keyword evidence="3" id="KW-0804">Transcription</keyword>
<keyword evidence="7" id="KW-1185">Reference proteome</keyword>
<dbReference type="PANTHER" id="PTHR31001">
    <property type="entry name" value="UNCHARACTERIZED TRANSCRIPTIONAL REGULATORY PROTEIN"/>
    <property type="match status" value="1"/>
</dbReference>
<evidence type="ECO:0000256" key="4">
    <source>
        <dbReference type="ARBA" id="ARBA00023242"/>
    </source>
</evidence>
<organism evidence="6 7">
    <name type="scientific">Penicillium daleae</name>
    <dbReference type="NCBI Taxonomy" id="63821"/>
    <lineage>
        <taxon>Eukaryota</taxon>
        <taxon>Fungi</taxon>
        <taxon>Dikarya</taxon>
        <taxon>Ascomycota</taxon>
        <taxon>Pezizomycotina</taxon>
        <taxon>Eurotiomycetes</taxon>
        <taxon>Eurotiomycetidae</taxon>
        <taxon>Eurotiales</taxon>
        <taxon>Aspergillaceae</taxon>
        <taxon>Penicillium</taxon>
    </lineage>
</organism>
<reference evidence="6" key="1">
    <citation type="submission" date="2022-12" db="EMBL/GenBank/DDBJ databases">
        <authorList>
            <person name="Petersen C."/>
        </authorList>
    </citation>
    <scope>NUCLEOTIDE SEQUENCE</scope>
    <source>
        <strain evidence="6">IBT 16125</strain>
    </source>
</reference>
<evidence type="ECO:0000313" key="6">
    <source>
        <dbReference type="EMBL" id="KAJ5464804.1"/>
    </source>
</evidence>